<evidence type="ECO:0000313" key="4">
    <source>
        <dbReference type="Proteomes" id="UP000294802"/>
    </source>
</evidence>
<dbReference type="Proteomes" id="UP000294802">
    <property type="component" value="Unassembled WGS sequence"/>
</dbReference>
<dbReference type="OrthoDB" id="2364866at2"/>
<comment type="similarity">
    <text evidence="1">Belongs to the AHA1 family.</text>
</comment>
<dbReference type="EMBL" id="SCWB01000002">
    <property type="protein sequence ID" value="TDM12773.1"/>
    <property type="molecule type" value="Genomic_DNA"/>
</dbReference>
<name>A0A4R6BX17_9STAP</name>
<proteinExistence type="inferred from homology"/>
<organism evidence="3 4">
    <name type="scientific">Macrococcus lamae</name>
    <dbReference type="NCBI Taxonomy" id="198484"/>
    <lineage>
        <taxon>Bacteria</taxon>
        <taxon>Bacillati</taxon>
        <taxon>Bacillota</taxon>
        <taxon>Bacilli</taxon>
        <taxon>Bacillales</taxon>
        <taxon>Staphylococcaceae</taxon>
        <taxon>Macrococcus</taxon>
    </lineage>
</organism>
<evidence type="ECO:0000259" key="2">
    <source>
        <dbReference type="Pfam" id="PF08327"/>
    </source>
</evidence>
<dbReference type="AlphaFoldDB" id="A0A4R6BX17"/>
<dbReference type="RefSeq" id="WP_133442988.1">
    <property type="nucleotide sequence ID" value="NZ_SCWB01000002.1"/>
</dbReference>
<protein>
    <recommendedName>
        <fullName evidence="2">Activator of Hsp90 ATPase homologue 1/2-like C-terminal domain-containing protein</fullName>
    </recommendedName>
</protein>
<gene>
    <name evidence="3" type="ORF">ERX29_01860</name>
</gene>
<dbReference type="InterPro" id="IPR013538">
    <property type="entry name" value="ASHA1/2-like_C"/>
</dbReference>
<dbReference type="SUPFAM" id="SSF55961">
    <property type="entry name" value="Bet v1-like"/>
    <property type="match status" value="1"/>
</dbReference>
<keyword evidence="4" id="KW-1185">Reference proteome</keyword>
<accession>A0A4R6BX17</accession>
<reference evidence="3 4" key="1">
    <citation type="submission" date="2019-01" db="EMBL/GenBank/DDBJ databases">
        <title>Draft genome sequences of the type strains of six Macrococcus species.</title>
        <authorList>
            <person name="Mazhar S."/>
            <person name="Altermann E."/>
            <person name="Hill C."/>
            <person name="Mcauliffe O."/>
        </authorList>
    </citation>
    <scope>NUCLEOTIDE SEQUENCE [LARGE SCALE GENOMIC DNA]</scope>
    <source>
        <strain evidence="3 4">CCM4815</strain>
    </source>
</reference>
<comment type="caution">
    <text evidence="3">The sequence shown here is derived from an EMBL/GenBank/DDBJ whole genome shotgun (WGS) entry which is preliminary data.</text>
</comment>
<feature type="domain" description="Activator of Hsp90 ATPase homologue 1/2-like C-terminal" evidence="2">
    <location>
        <begin position="11"/>
        <end position="126"/>
    </location>
</feature>
<dbReference type="InterPro" id="IPR023393">
    <property type="entry name" value="START-like_dom_sf"/>
</dbReference>
<dbReference type="Pfam" id="PF08327">
    <property type="entry name" value="AHSA1"/>
    <property type="match status" value="1"/>
</dbReference>
<dbReference type="Gene3D" id="3.30.530.20">
    <property type="match status" value="1"/>
</dbReference>
<sequence>MDLTTKMTIHASSQTLYEALINPDRISNFWFNSSEQWAEGKTVHVTYPEYAAAFDIDIVQLQSNRLIEFEWPAGGNGNRVVIEFIEMTDVTRVDITELGLPDDAARLMDQKEGWVYMLSCLKAYIEHGVTDLKGHLSK</sequence>
<evidence type="ECO:0000256" key="1">
    <source>
        <dbReference type="ARBA" id="ARBA00006817"/>
    </source>
</evidence>
<evidence type="ECO:0000313" key="3">
    <source>
        <dbReference type="EMBL" id="TDM12773.1"/>
    </source>
</evidence>